<dbReference type="InterPro" id="IPR029063">
    <property type="entry name" value="SAM-dependent_MTases_sf"/>
</dbReference>
<evidence type="ECO:0000313" key="3">
    <source>
        <dbReference type="Proteomes" id="UP001607157"/>
    </source>
</evidence>
<proteinExistence type="predicted"/>
<dbReference type="Pfam" id="PF08241">
    <property type="entry name" value="Methyltransf_11"/>
    <property type="match status" value="1"/>
</dbReference>
<accession>A0ABW7IB59</accession>
<keyword evidence="2" id="KW-0489">Methyltransferase</keyword>
<dbReference type="EMBL" id="JBIHMM010000004">
    <property type="protein sequence ID" value="MFH0254976.1"/>
    <property type="molecule type" value="Genomic_DNA"/>
</dbReference>
<keyword evidence="2" id="KW-0808">Transferase</keyword>
<evidence type="ECO:0000313" key="2">
    <source>
        <dbReference type="EMBL" id="MFH0254976.1"/>
    </source>
</evidence>
<evidence type="ECO:0000259" key="1">
    <source>
        <dbReference type="Pfam" id="PF08241"/>
    </source>
</evidence>
<dbReference type="Gene3D" id="3.40.50.150">
    <property type="entry name" value="Vaccinia Virus protein VP39"/>
    <property type="match status" value="1"/>
</dbReference>
<dbReference type="InterPro" id="IPR013216">
    <property type="entry name" value="Methyltransf_11"/>
</dbReference>
<dbReference type="EC" id="2.1.-.-" evidence="2"/>
<dbReference type="Proteomes" id="UP001607157">
    <property type="component" value="Unassembled WGS sequence"/>
</dbReference>
<name>A0ABW7IB59_9RHOB</name>
<dbReference type="SUPFAM" id="SSF53335">
    <property type="entry name" value="S-adenosyl-L-methionine-dependent methyltransferases"/>
    <property type="match status" value="1"/>
</dbReference>
<dbReference type="GO" id="GO:0008168">
    <property type="term" value="F:methyltransferase activity"/>
    <property type="evidence" value="ECO:0007669"/>
    <property type="project" value="UniProtKB-KW"/>
</dbReference>
<organism evidence="2 3">
    <name type="scientific">Roseovarius aquimarinus</name>
    <dbReference type="NCBI Taxonomy" id="1229156"/>
    <lineage>
        <taxon>Bacteria</taxon>
        <taxon>Pseudomonadati</taxon>
        <taxon>Pseudomonadota</taxon>
        <taxon>Alphaproteobacteria</taxon>
        <taxon>Rhodobacterales</taxon>
        <taxon>Roseobacteraceae</taxon>
        <taxon>Roseovarius</taxon>
    </lineage>
</organism>
<gene>
    <name evidence="2" type="ORF">ACGRVM_13810</name>
</gene>
<keyword evidence="3" id="KW-1185">Reference proteome</keyword>
<feature type="domain" description="Methyltransferase type 11" evidence="1">
    <location>
        <begin position="53"/>
        <end position="127"/>
    </location>
</feature>
<dbReference type="GO" id="GO:0032259">
    <property type="term" value="P:methylation"/>
    <property type="evidence" value="ECO:0007669"/>
    <property type="project" value="UniProtKB-KW"/>
</dbReference>
<comment type="caution">
    <text evidence="2">The sequence shown here is derived from an EMBL/GenBank/DDBJ whole genome shotgun (WGS) entry which is preliminary data.</text>
</comment>
<sequence length="225" mass="25977">MRDALRDEFETKDWSGRKVESRSGSGSTLEATEALRAALPDLLKRYKVKRFLDAPCGDWFWMQHTKLGRTHYTGGDISAEVIEAVRAEHGRKNREFVHLDITSDPLPDADMMMCRDCLFHLKWWLRWKFFENFAQSGISFLLTSMHHGTWNKRLRKNGDFAPFNPCAAPFNFPEPLETIAETGEIDLSPEVLETSRGRRQRSMGLWSRAQVIEAVERHHASQEAP</sequence>
<protein>
    <submittedName>
        <fullName evidence="2">Class I SAM-dependent methyltransferase</fullName>
        <ecNumber evidence="2">2.1.-.-</ecNumber>
    </submittedName>
</protein>
<reference evidence="2 3" key="1">
    <citation type="submission" date="2024-10" db="EMBL/GenBank/DDBJ databases">
        <authorList>
            <person name="Yang X.-N."/>
        </authorList>
    </citation>
    <scope>NUCLEOTIDE SEQUENCE [LARGE SCALE GENOMIC DNA]</scope>
    <source>
        <strain evidence="2 3">CAU 1059</strain>
    </source>
</reference>
<dbReference type="RefSeq" id="WP_377172655.1">
    <property type="nucleotide sequence ID" value="NZ_JBHTJC010000004.1"/>
</dbReference>